<keyword evidence="8" id="KW-1185">Reference proteome</keyword>
<feature type="transmembrane region" description="Helical" evidence="6">
    <location>
        <begin position="496"/>
        <end position="515"/>
    </location>
</feature>
<keyword evidence="5 6" id="KW-0472">Membrane</keyword>
<reference evidence="7 8" key="1">
    <citation type="submission" date="2023-05" db="EMBL/GenBank/DDBJ databases">
        <authorList>
            <person name="Zhang X."/>
        </authorList>
    </citation>
    <scope>NUCLEOTIDE SEQUENCE [LARGE SCALE GENOMIC DNA]</scope>
    <source>
        <strain evidence="7 8">DM2B3-1</strain>
    </source>
</reference>
<feature type="transmembrane region" description="Helical" evidence="6">
    <location>
        <begin position="435"/>
        <end position="460"/>
    </location>
</feature>
<name>A0ABT7CPN4_9BACT</name>
<proteinExistence type="predicted"/>
<dbReference type="PANTHER" id="PTHR43702:SF3">
    <property type="entry name" value="PROTEIN TSGA"/>
    <property type="match status" value="1"/>
</dbReference>
<keyword evidence="2" id="KW-1003">Cell membrane</keyword>
<dbReference type="RefSeq" id="WP_313999882.1">
    <property type="nucleotide sequence ID" value="NZ_JASJOR010000007.1"/>
</dbReference>
<feature type="transmembrane region" description="Helical" evidence="6">
    <location>
        <begin position="57"/>
        <end position="78"/>
    </location>
</feature>
<feature type="transmembrane region" description="Helical" evidence="6">
    <location>
        <begin position="287"/>
        <end position="307"/>
    </location>
</feature>
<evidence type="ECO:0000313" key="8">
    <source>
        <dbReference type="Proteomes" id="UP001228581"/>
    </source>
</evidence>
<feature type="transmembrane region" description="Helical" evidence="6">
    <location>
        <begin position="90"/>
        <end position="107"/>
    </location>
</feature>
<keyword evidence="4 6" id="KW-1133">Transmembrane helix</keyword>
<comment type="caution">
    <text evidence="7">The sequence shown here is derived from an EMBL/GenBank/DDBJ whole genome shotgun (WGS) entry which is preliminary data.</text>
</comment>
<keyword evidence="3 6" id="KW-0812">Transmembrane</keyword>
<dbReference type="EMBL" id="JASJOT010000016">
    <property type="protein sequence ID" value="MDJ1495670.1"/>
    <property type="molecule type" value="Genomic_DNA"/>
</dbReference>
<evidence type="ECO:0000313" key="7">
    <source>
        <dbReference type="EMBL" id="MDJ1495670.1"/>
    </source>
</evidence>
<feature type="transmembrane region" description="Helical" evidence="6">
    <location>
        <begin position="467"/>
        <end position="484"/>
    </location>
</feature>
<evidence type="ECO:0000256" key="1">
    <source>
        <dbReference type="ARBA" id="ARBA00004429"/>
    </source>
</evidence>
<sequence>MSITKEQTKTGTHPQFFILITVFFFWGFVAASNGIFIPFCKTHFNLNQFQSQLIDTAFYGAYYIGSLLLYIFSVASGIDILNKIGYKNGIILGLTISIIGALCMIPAVNAGSFGLILGAFFVVALGFSLQQTAAQPFAIALGSPESGAHRLNMAGGLNSFGTTIGPLVVSFLLFGNVAEGAGASADIKSINSLYLILAGVFGLVAIIFAVSKLPRVTTDEKFEKTTKATNSLLVMTALVGVVILLGLFTEISSLALISLTIIGVLVILFVSYTSAIKNSDGWGAIKFPQLILGMIGIFIYVGTEVTIQSNMGALLKLPEFGGLDESHISHFISLYWGSMMIGRWIGAISVFNLSKNSKIIATILVPLLAFAVILGVNMLRGTDVSDLYIYVLCIGVLIAVMFWGEEKPTKTLLAVSVLGVIAMLLGLFTTGKVAVFAFISGGLCCSVMWSCIFALSVVGLGKYTSQGSAFLIMMILGGALIPPFQGGLADVPAIGIHWSYIVPIVGFLYLAWFAIRVKGILKSQGMDFDKPMSGGH</sequence>
<dbReference type="SUPFAM" id="SSF103473">
    <property type="entry name" value="MFS general substrate transporter"/>
    <property type="match status" value="1"/>
</dbReference>
<feature type="transmembrane region" description="Helical" evidence="6">
    <location>
        <begin position="359"/>
        <end position="381"/>
    </location>
</feature>
<dbReference type="PANTHER" id="PTHR43702">
    <property type="entry name" value="L-FUCOSE-PROTON SYMPORTER"/>
    <property type="match status" value="1"/>
</dbReference>
<comment type="subcellular location">
    <subcellularLocation>
        <location evidence="1">Cell inner membrane</location>
        <topology evidence="1">Multi-pass membrane protein</topology>
    </subcellularLocation>
</comment>
<organism evidence="7 8">
    <name type="scientific">Xanthocytophaga flava</name>
    <dbReference type="NCBI Taxonomy" id="3048013"/>
    <lineage>
        <taxon>Bacteria</taxon>
        <taxon>Pseudomonadati</taxon>
        <taxon>Bacteroidota</taxon>
        <taxon>Cytophagia</taxon>
        <taxon>Cytophagales</taxon>
        <taxon>Rhodocytophagaceae</taxon>
        <taxon>Xanthocytophaga</taxon>
    </lineage>
</organism>
<protein>
    <submittedName>
        <fullName evidence="7">MFS transporter</fullName>
    </submittedName>
</protein>
<accession>A0ABT7CPN4</accession>
<dbReference type="InterPro" id="IPR050375">
    <property type="entry name" value="MFS_TsgA-like"/>
</dbReference>
<gene>
    <name evidence="7" type="ORF">QNI19_22230</name>
</gene>
<evidence type="ECO:0000256" key="4">
    <source>
        <dbReference type="ARBA" id="ARBA00022989"/>
    </source>
</evidence>
<feature type="transmembrane region" description="Helical" evidence="6">
    <location>
        <begin position="231"/>
        <end position="248"/>
    </location>
</feature>
<evidence type="ECO:0000256" key="3">
    <source>
        <dbReference type="ARBA" id="ARBA00022692"/>
    </source>
</evidence>
<feature type="transmembrane region" description="Helical" evidence="6">
    <location>
        <begin position="327"/>
        <end position="347"/>
    </location>
</feature>
<feature type="transmembrane region" description="Helical" evidence="6">
    <location>
        <begin position="254"/>
        <end position="275"/>
    </location>
</feature>
<feature type="transmembrane region" description="Helical" evidence="6">
    <location>
        <begin position="387"/>
        <end position="404"/>
    </location>
</feature>
<feature type="transmembrane region" description="Helical" evidence="6">
    <location>
        <begin position="193"/>
        <end position="210"/>
    </location>
</feature>
<evidence type="ECO:0000256" key="2">
    <source>
        <dbReference type="ARBA" id="ARBA00022475"/>
    </source>
</evidence>
<dbReference type="Proteomes" id="UP001228581">
    <property type="component" value="Unassembled WGS sequence"/>
</dbReference>
<dbReference type="InterPro" id="IPR011701">
    <property type="entry name" value="MFS"/>
</dbReference>
<evidence type="ECO:0000256" key="5">
    <source>
        <dbReference type="ARBA" id="ARBA00023136"/>
    </source>
</evidence>
<feature type="transmembrane region" description="Helical" evidence="6">
    <location>
        <begin position="113"/>
        <end position="130"/>
    </location>
</feature>
<evidence type="ECO:0000256" key="6">
    <source>
        <dbReference type="SAM" id="Phobius"/>
    </source>
</evidence>
<dbReference type="Gene3D" id="1.20.1250.20">
    <property type="entry name" value="MFS general substrate transporter like domains"/>
    <property type="match status" value="2"/>
</dbReference>
<feature type="transmembrane region" description="Helical" evidence="6">
    <location>
        <begin position="16"/>
        <end position="37"/>
    </location>
</feature>
<dbReference type="InterPro" id="IPR036259">
    <property type="entry name" value="MFS_trans_sf"/>
</dbReference>
<feature type="transmembrane region" description="Helical" evidence="6">
    <location>
        <begin position="411"/>
        <end position="429"/>
    </location>
</feature>
<dbReference type="Pfam" id="PF07690">
    <property type="entry name" value="MFS_1"/>
    <property type="match status" value="1"/>
</dbReference>
<feature type="transmembrane region" description="Helical" evidence="6">
    <location>
        <begin position="151"/>
        <end position="173"/>
    </location>
</feature>